<accession>A0A5C6LSH3</accession>
<dbReference type="OrthoDB" id="673841at2"/>
<keyword evidence="2" id="KW-1185">Reference proteome</keyword>
<comment type="caution">
    <text evidence="1">The sequence shown here is derived from an EMBL/GenBank/DDBJ whole genome shotgun (WGS) entry which is preliminary data.</text>
</comment>
<reference evidence="1 2" key="1">
    <citation type="submission" date="2019-08" db="EMBL/GenBank/DDBJ databases">
        <title>Whole genome sequencing of chitin degrading bacteria Chitinophaga pinensis YS16.</title>
        <authorList>
            <person name="Singh R.P."/>
            <person name="Manchanda G."/>
            <person name="Maurya I.K."/>
            <person name="Joshi N.K."/>
            <person name="Srivastava A.K."/>
        </authorList>
    </citation>
    <scope>NUCLEOTIDE SEQUENCE [LARGE SCALE GENOMIC DNA]</scope>
    <source>
        <strain evidence="1 2">YS-16</strain>
    </source>
</reference>
<evidence type="ECO:0000313" key="1">
    <source>
        <dbReference type="EMBL" id="TWV97394.1"/>
    </source>
</evidence>
<protein>
    <submittedName>
        <fullName evidence="1">Uncharacterized protein</fullName>
    </submittedName>
</protein>
<evidence type="ECO:0000313" key="2">
    <source>
        <dbReference type="Proteomes" id="UP000318815"/>
    </source>
</evidence>
<name>A0A5C6LSH3_9BACT</name>
<organism evidence="1 2">
    <name type="scientific">Chitinophaga pinensis</name>
    <dbReference type="NCBI Taxonomy" id="79329"/>
    <lineage>
        <taxon>Bacteria</taxon>
        <taxon>Pseudomonadati</taxon>
        <taxon>Bacteroidota</taxon>
        <taxon>Chitinophagia</taxon>
        <taxon>Chitinophagales</taxon>
        <taxon>Chitinophagaceae</taxon>
        <taxon>Chitinophaga</taxon>
    </lineage>
</organism>
<gene>
    <name evidence="1" type="ORF">FEF09_22300</name>
</gene>
<dbReference type="RefSeq" id="WP_146307156.1">
    <property type="nucleotide sequence ID" value="NZ_VOHS01000030.1"/>
</dbReference>
<dbReference type="EMBL" id="VOHS01000030">
    <property type="protein sequence ID" value="TWV97394.1"/>
    <property type="molecule type" value="Genomic_DNA"/>
</dbReference>
<sequence>MNILFYYEELYNTTSERLKTLAGLSIQHKNNLLRQMKEHTPTFLTTSSDIETLTRKAVASLGAMLCPEAAAEYAGVSKLLEMDMSEKAE</sequence>
<dbReference type="AlphaFoldDB" id="A0A5C6LSH3"/>
<proteinExistence type="predicted"/>
<dbReference type="Proteomes" id="UP000318815">
    <property type="component" value="Unassembled WGS sequence"/>
</dbReference>